<dbReference type="Pfam" id="PF13853">
    <property type="entry name" value="7tm_4"/>
    <property type="match status" value="4"/>
</dbReference>
<keyword evidence="6 14" id="KW-1133">Transmembrane helix</keyword>
<feature type="transmembrane region" description="Helical" evidence="14">
    <location>
        <begin position="430"/>
        <end position="451"/>
    </location>
</feature>
<feature type="transmembrane region" description="Helical" evidence="14">
    <location>
        <begin position="769"/>
        <end position="791"/>
    </location>
</feature>
<feature type="transmembrane region" description="Helical" evidence="14">
    <location>
        <begin position="64"/>
        <end position="84"/>
    </location>
</feature>
<dbReference type="SUPFAM" id="SSF81321">
    <property type="entry name" value="Family A G protein-coupled receptor-like"/>
    <property type="match status" value="4"/>
</dbReference>
<evidence type="ECO:0000256" key="4">
    <source>
        <dbReference type="ARBA" id="ARBA00022692"/>
    </source>
</evidence>
<evidence type="ECO:0000313" key="17">
    <source>
        <dbReference type="Proteomes" id="UP000736164"/>
    </source>
</evidence>
<dbReference type="InterPro" id="IPR000276">
    <property type="entry name" value="GPCR_Rhodpsn"/>
</dbReference>
<evidence type="ECO:0000259" key="15">
    <source>
        <dbReference type="PROSITE" id="PS50262"/>
    </source>
</evidence>
<keyword evidence="12 13" id="KW-0807">Transducer</keyword>
<feature type="transmembrane region" description="Helical" evidence="14">
    <location>
        <begin position="1064"/>
        <end position="1085"/>
    </location>
</feature>
<feature type="domain" description="G-protein coupled receptors family 1 profile" evidence="15">
    <location>
        <begin position="368"/>
        <end position="619"/>
    </location>
</feature>
<keyword evidence="8 14" id="KW-0472">Membrane</keyword>
<reference evidence="16" key="1">
    <citation type="journal article" date="2021" name="Cell">
        <title>Tracing the genetic footprints of vertebrate landing in non-teleost ray-finned fishes.</title>
        <authorList>
            <person name="Bi X."/>
            <person name="Wang K."/>
            <person name="Yang L."/>
            <person name="Pan H."/>
            <person name="Jiang H."/>
            <person name="Wei Q."/>
            <person name="Fang M."/>
            <person name="Yu H."/>
            <person name="Zhu C."/>
            <person name="Cai Y."/>
            <person name="He Y."/>
            <person name="Gan X."/>
            <person name="Zeng H."/>
            <person name="Yu D."/>
            <person name="Zhu Y."/>
            <person name="Jiang H."/>
            <person name="Qiu Q."/>
            <person name="Yang H."/>
            <person name="Zhang Y.E."/>
            <person name="Wang W."/>
            <person name="Zhu M."/>
            <person name="He S."/>
            <person name="Zhang G."/>
        </authorList>
    </citation>
    <scope>NUCLEOTIDE SEQUENCE</scope>
    <source>
        <strain evidence="16">Allg_001</strain>
    </source>
</reference>
<evidence type="ECO:0000256" key="9">
    <source>
        <dbReference type="ARBA" id="ARBA00023157"/>
    </source>
</evidence>
<evidence type="ECO:0000256" key="2">
    <source>
        <dbReference type="ARBA" id="ARBA00022475"/>
    </source>
</evidence>
<accession>A0A8J7NR87</accession>
<gene>
    <name evidence="16" type="primary">Or1j2</name>
    <name evidence="16" type="ORF">GTO95_0011102</name>
</gene>
<evidence type="ECO:0000256" key="5">
    <source>
        <dbReference type="ARBA" id="ARBA00022725"/>
    </source>
</evidence>
<dbReference type="GO" id="GO:0004930">
    <property type="term" value="F:G protein-coupled receptor activity"/>
    <property type="evidence" value="ECO:0007669"/>
    <property type="project" value="UniProtKB-KW"/>
</dbReference>
<evidence type="ECO:0000256" key="13">
    <source>
        <dbReference type="RuleBase" id="RU000688"/>
    </source>
</evidence>
<dbReference type="GO" id="GO:0004984">
    <property type="term" value="F:olfactory receptor activity"/>
    <property type="evidence" value="ECO:0007669"/>
    <property type="project" value="InterPro"/>
</dbReference>
<dbReference type="PANTHER" id="PTHR24242">
    <property type="entry name" value="G-PROTEIN COUPLED RECEPTOR"/>
    <property type="match status" value="1"/>
</dbReference>
<feature type="transmembrane region" description="Helical" evidence="14">
    <location>
        <begin position="673"/>
        <end position="691"/>
    </location>
</feature>
<feature type="domain" description="G-protein coupled receptors family 1 profile" evidence="15">
    <location>
        <begin position="712"/>
        <end position="963"/>
    </location>
</feature>
<feature type="transmembrane region" description="Helical" evidence="14">
    <location>
        <begin position="1231"/>
        <end position="1257"/>
    </location>
</feature>
<feature type="transmembrane region" description="Helical" evidence="14">
    <location>
        <begin position="1092"/>
        <end position="1112"/>
    </location>
</feature>
<feature type="transmembrane region" description="Helical" evidence="14">
    <location>
        <begin position="1132"/>
        <end position="1154"/>
    </location>
</feature>
<feature type="transmembrane region" description="Helical" evidence="14">
    <location>
        <begin position="201"/>
        <end position="227"/>
    </location>
</feature>
<protein>
    <submittedName>
        <fullName evidence="16">OR1J2 protein</fullName>
    </submittedName>
</protein>
<feature type="non-terminal residue" evidence="16">
    <location>
        <position position="1358"/>
    </location>
</feature>
<feature type="transmembrane region" description="Helical" evidence="14">
    <location>
        <begin position="1042"/>
        <end position="1058"/>
    </location>
</feature>
<evidence type="ECO:0000256" key="11">
    <source>
        <dbReference type="ARBA" id="ARBA00023180"/>
    </source>
</evidence>
<sequence length="1358" mass="154901">MSDTNQSSIKEFIIVGFPGLQPQYHSLVALLFFLVYVTILIGNILTTALLFLERSLQKPMYYIILNLALSDICFSTVTLPKIIVRYWFQLKSISFVGCFVQKQLVHYFGTLNSFIMMLMALDRYVAICFPLRYHMLITNRTILILSGMLWLISWIFPTVTTIHQLALYYCGPNTINQCYCESNSITKLACDDPTSSMMVSFALSMFVLLVPLSFTIFSYSQIIISVLRIANSQSRYKTFSTCSAQLGIIALYYVPRCFVYVTNTLRIIIRIDFHILLVLLYSLLPPVLNPLIYVIRTKEIKQCFIKRFRDQFVFQISFSLRGHRFTMSDTNQSSIKEFIIVGFPGLQPQYHSLVALVFFLVYVTILIGNILTTALLFLERSLQKPMYYIILNLALSDICFSTVTLPKIIVRYWFQLKSISFVGCFVQKQLVHYFGTLNSFIMMLMALDRYVAICFPLRYHMLITNRTILILSGMLWLISWIFPTVTTIHQLALSYCGPNTINHCYCDSISITNLACDDRTLSTVVSFVLAMLVLLVPLSFTIFSYGHIIISVLRIANTQGRYKTFSTCSTQLCIISLYYIPRCTVYTANLLLVIISADWRILTILLYSLLPPMVNPLIYFFRTKEIKQSLTKRFRGEAISHLKNYEIGLRAQSGCSMSSRWVSHLTGGHLNLLYCRTQITEFFILGFPGLLPQYYSLVSALFFLIYVAILIGNGFIVVVIIIDKNLQKPTYLIFGNLAVADLAFSTTTLPKIIARYWFGSQAIPFSACFLQMFFVHYLGSVNSFLLMIMAIDRYIAICNPLRYPTLLKNTNVFIMCAFSWGITIFIVANLAIRAVTLPFCGPDVIVHCYCDHIGITRLACADIRSYSLVALISAMLVLFVPLFFIIFSYVQIILSVMRIASSEGRYKAFSTCSSQLCIIALYYLPRSFVYLANVLNISINTDFRIILILTYSLVPPMINPLIYCFKTKEIKQNLVKRYISCLIIRSLFFNYKSKSKTSSEDQKVCKCDTKSSVARESDWYGWLLRAVKGAVNKKVAQIRTQITEFFILGFPGLLPQYYSLVSALFFLIYVAILIGNGFIVVVIIIEKNLQKPTYLIFGNLAVADLAFSTTTLPKIIARYWFGSQAIPFSACFLQMFFVHYLGSVNSFLLMIMAIDRYIAICNPLRYSTLLKNTNVFIMCAFSWGITIFIVANLAIRAVTLPFCGPDVIVHCYCDHIGITRLACADIRSYSLVALISAMLVLLVPLFFIIFSYVQIILSVMRIASSEGRYKAFSTCSSQLCIIALYYLPRCFVYLANSVNISINTDFRIILILTYSLVPPMINPLIYCFKTKEIKQNLVKRLRAKTAENQVSCISFVEK</sequence>
<keyword evidence="4 13" id="KW-0812">Transmembrane</keyword>
<feature type="transmembrane region" description="Helical" evidence="14">
    <location>
        <begin position="104"/>
        <end position="125"/>
    </location>
</feature>
<feature type="transmembrane region" description="Helical" evidence="14">
    <location>
        <begin position="1175"/>
        <end position="1195"/>
    </location>
</feature>
<feature type="transmembrane region" description="Helical" evidence="14">
    <location>
        <begin position="697"/>
        <end position="722"/>
    </location>
</feature>
<dbReference type="PROSITE" id="PS50262">
    <property type="entry name" value="G_PROTEIN_RECEP_F1_2"/>
    <property type="match status" value="4"/>
</dbReference>
<dbReference type="InterPro" id="IPR000725">
    <property type="entry name" value="Olfact_rcpt"/>
</dbReference>
<feature type="transmembrane region" description="Helical" evidence="14">
    <location>
        <begin position="601"/>
        <end position="621"/>
    </location>
</feature>
<keyword evidence="10 13" id="KW-0675">Receptor</keyword>
<evidence type="ECO:0000256" key="14">
    <source>
        <dbReference type="SAM" id="Phobius"/>
    </source>
</evidence>
<evidence type="ECO:0000256" key="1">
    <source>
        <dbReference type="ARBA" id="ARBA00004651"/>
    </source>
</evidence>
<dbReference type="Proteomes" id="UP000736164">
    <property type="component" value="Unassembled WGS sequence"/>
</dbReference>
<feature type="non-terminal residue" evidence="16">
    <location>
        <position position="1"/>
    </location>
</feature>
<comment type="subcellular location">
    <subcellularLocation>
        <location evidence="1">Cell membrane</location>
        <topology evidence="1">Multi-pass membrane protein</topology>
    </subcellularLocation>
</comment>
<feature type="transmembrane region" description="Helical" evidence="14">
    <location>
        <begin position="1308"/>
        <end position="1328"/>
    </location>
</feature>
<keyword evidence="5" id="KW-0552">Olfaction</keyword>
<feature type="transmembrane region" description="Helical" evidence="14">
    <location>
        <begin position="868"/>
        <end position="894"/>
    </location>
</feature>
<keyword evidence="11" id="KW-0325">Glycoprotein</keyword>
<dbReference type="Gene3D" id="1.20.1070.10">
    <property type="entry name" value="Rhodopsin 7-helix transmembrane proteins"/>
    <property type="match status" value="4"/>
</dbReference>
<feature type="transmembrane region" description="Helical" evidence="14">
    <location>
        <begin position="353"/>
        <end position="378"/>
    </location>
</feature>
<evidence type="ECO:0000256" key="7">
    <source>
        <dbReference type="ARBA" id="ARBA00023040"/>
    </source>
</evidence>
<dbReference type="FunFam" id="1.20.1070.10:FF:000024">
    <property type="entry name" value="Olfactory receptor"/>
    <property type="match status" value="4"/>
</dbReference>
<keyword evidence="2" id="KW-1003">Cell membrane</keyword>
<dbReference type="PANTHER" id="PTHR24242:SF359">
    <property type="entry name" value="ODORANT RECEPTOR-RELATED"/>
    <property type="match status" value="1"/>
</dbReference>
<feature type="domain" description="G-protein coupled receptors family 1 profile" evidence="15">
    <location>
        <begin position="42"/>
        <end position="293"/>
    </location>
</feature>
<name>A0A8J7NR87_ATRSP</name>
<comment type="caution">
    <text evidence="16">The sequence shown here is derived from an EMBL/GenBank/DDBJ whole genome shotgun (WGS) entry which is preliminary data.</text>
</comment>
<dbReference type="InterPro" id="IPR050939">
    <property type="entry name" value="Olfactory_GPCR1"/>
</dbReference>
<feature type="transmembrane region" description="Helical" evidence="14">
    <location>
        <begin position="945"/>
        <end position="965"/>
    </location>
</feature>
<keyword evidence="17" id="KW-1185">Reference proteome</keyword>
<feature type="transmembrane region" description="Helical" evidence="14">
    <location>
        <begin position="137"/>
        <end position="156"/>
    </location>
</feature>
<evidence type="ECO:0000256" key="12">
    <source>
        <dbReference type="ARBA" id="ARBA00023224"/>
    </source>
</evidence>
<evidence type="ECO:0000256" key="6">
    <source>
        <dbReference type="ARBA" id="ARBA00022989"/>
    </source>
</evidence>
<feature type="transmembrane region" description="Helical" evidence="14">
    <location>
        <begin position="527"/>
        <end position="550"/>
    </location>
</feature>
<feature type="transmembrane region" description="Helical" evidence="14">
    <location>
        <begin position="729"/>
        <end position="749"/>
    </location>
</feature>
<feature type="transmembrane region" description="Helical" evidence="14">
    <location>
        <begin position="1269"/>
        <end position="1288"/>
    </location>
</feature>
<dbReference type="InterPro" id="IPR017452">
    <property type="entry name" value="GPCR_Rhodpsn_7TM"/>
</dbReference>
<keyword evidence="7 13" id="KW-0297">G-protein coupled receptor</keyword>
<keyword evidence="3" id="KW-0716">Sensory transduction</keyword>
<dbReference type="PRINTS" id="PR00237">
    <property type="entry name" value="GPCRRHODOPSN"/>
</dbReference>
<feature type="transmembrane region" description="Helical" evidence="14">
    <location>
        <begin position="812"/>
        <end position="832"/>
    </location>
</feature>
<evidence type="ECO:0000256" key="8">
    <source>
        <dbReference type="ARBA" id="ARBA00023136"/>
    </source>
</evidence>
<feature type="transmembrane region" description="Helical" evidence="14">
    <location>
        <begin position="27"/>
        <end position="52"/>
    </location>
</feature>
<feature type="transmembrane region" description="Helical" evidence="14">
    <location>
        <begin position="463"/>
        <end position="482"/>
    </location>
</feature>
<dbReference type="PROSITE" id="PS00237">
    <property type="entry name" value="G_PROTEIN_RECEP_F1_1"/>
    <property type="match status" value="4"/>
</dbReference>
<evidence type="ECO:0000256" key="10">
    <source>
        <dbReference type="ARBA" id="ARBA00023170"/>
    </source>
</evidence>
<evidence type="ECO:0000313" key="16">
    <source>
        <dbReference type="EMBL" id="MBN3316785.1"/>
    </source>
</evidence>
<feature type="domain" description="G-protein coupled receptors family 1 profile" evidence="15">
    <location>
        <begin position="1075"/>
        <end position="1326"/>
    </location>
</feature>
<dbReference type="EMBL" id="JAAWVO010031453">
    <property type="protein sequence ID" value="MBN3316785.1"/>
    <property type="molecule type" value="Genomic_DNA"/>
</dbReference>
<feature type="transmembrane region" description="Helical" evidence="14">
    <location>
        <begin position="275"/>
        <end position="295"/>
    </location>
</feature>
<keyword evidence="9" id="KW-1015">Disulfide bond</keyword>
<organism evidence="16 17">
    <name type="scientific">Atractosteus spatula</name>
    <name type="common">Alligator gar</name>
    <name type="synonym">Lepisosteus spatula</name>
    <dbReference type="NCBI Taxonomy" id="7917"/>
    <lineage>
        <taxon>Eukaryota</taxon>
        <taxon>Metazoa</taxon>
        <taxon>Chordata</taxon>
        <taxon>Craniata</taxon>
        <taxon>Vertebrata</taxon>
        <taxon>Euteleostomi</taxon>
        <taxon>Actinopterygii</taxon>
        <taxon>Neopterygii</taxon>
        <taxon>Holostei</taxon>
        <taxon>Semionotiformes</taxon>
        <taxon>Lepisosteidae</taxon>
        <taxon>Atractosteus</taxon>
    </lineage>
</organism>
<comment type="similarity">
    <text evidence="13">Belongs to the G-protein coupled receptor 1 family.</text>
</comment>
<dbReference type="PRINTS" id="PR00245">
    <property type="entry name" value="OLFACTORYR"/>
</dbReference>
<feature type="transmembrane region" description="Helical" evidence="14">
    <location>
        <begin position="390"/>
        <end position="410"/>
    </location>
</feature>
<proteinExistence type="inferred from homology"/>
<dbReference type="GO" id="GO:0005886">
    <property type="term" value="C:plasma membrane"/>
    <property type="evidence" value="ECO:0007669"/>
    <property type="project" value="UniProtKB-SubCell"/>
</dbReference>
<evidence type="ECO:0000256" key="3">
    <source>
        <dbReference type="ARBA" id="ARBA00022606"/>
    </source>
</evidence>